<dbReference type="RefSeq" id="WP_141278807.1">
    <property type="nucleotide sequence ID" value="NZ_BAAARZ010000015.1"/>
</dbReference>
<accession>A0A4Y3WN10</accession>
<name>A0A4Y3WN10_9PSEU</name>
<evidence type="ECO:0000313" key="2">
    <source>
        <dbReference type="EMBL" id="GEC20273.1"/>
    </source>
</evidence>
<feature type="region of interest" description="Disordered" evidence="1">
    <location>
        <begin position="33"/>
        <end position="68"/>
    </location>
</feature>
<gene>
    <name evidence="2" type="ORF">PHY01_25560</name>
</gene>
<protein>
    <submittedName>
        <fullName evidence="2">Uncharacterized protein</fullName>
    </submittedName>
</protein>
<dbReference type="AlphaFoldDB" id="A0A4Y3WN10"/>
<comment type="caution">
    <text evidence="2">The sequence shown here is derived from an EMBL/GenBank/DDBJ whole genome shotgun (WGS) entry which is preliminary data.</text>
</comment>
<keyword evidence="3" id="KW-1185">Reference proteome</keyword>
<evidence type="ECO:0000256" key="1">
    <source>
        <dbReference type="SAM" id="MobiDB-lite"/>
    </source>
</evidence>
<proteinExistence type="predicted"/>
<evidence type="ECO:0000313" key="3">
    <source>
        <dbReference type="Proteomes" id="UP000320338"/>
    </source>
</evidence>
<organism evidence="2 3">
    <name type="scientific">Pseudonocardia hydrocarbonoxydans</name>
    <dbReference type="NCBI Taxonomy" id="76726"/>
    <lineage>
        <taxon>Bacteria</taxon>
        <taxon>Bacillati</taxon>
        <taxon>Actinomycetota</taxon>
        <taxon>Actinomycetes</taxon>
        <taxon>Pseudonocardiales</taxon>
        <taxon>Pseudonocardiaceae</taxon>
        <taxon>Pseudonocardia</taxon>
    </lineage>
</organism>
<dbReference type="EMBL" id="BJNG01000018">
    <property type="protein sequence ID" value="GEC20273.1"/>
    <property type="molecule type" value="Genomic_DNA"/>
</dbReference>
<dbReference type="Proteomes" id="UP000320338">
    <property type="component" value="Unassembled WGS sequence"/>
</dbReference>
<sequence>MFFDIPDLPLVADLRHRELVAEAERFRLGRLARAARRARRAERPPAPPGAAPTPAANTDPNRRYAVSR</sequence>
<reference evidence="2 3" key="1">
    <citation type="submission" date="2019-06" db="EMBL/GenBank/DDBJ databases">
        <title>Whole genome shotgun sequence of Pseudonocardia hydrocarbonoxydans NBRC 14498.</title>
        <authorList>
            <person name="Hosoyama A."/>
            <person name="Uohara A."/>
            <person name="Ohji S."/>
            <person name="Ichikawa N."/>
        </authorList>
    </citation>
    <scope>NUCLEOTIDE SEQUENCE [LARGE SCALE GENOMIC DNA]</scope>
    <source>
        <strain evidence="2 3">NBRC 14498</strain>
    </source>
</reference>